<dbReference type="Pfam" id="PF06724">
    <property type="entry name" value="DUF1206"/>
    <property type="match status" value="3"/>
</dbReference>
<keyword evidence="1" id="KW-1133">Transmembrane helix</keyword>
<keyword evidence="1" id="KW-0812">Transmembrane</keyword>
<feature type="transmembrane region" description="Helical" evidence="1">
    <location>
        <begin position="100"/>
        <end position="121"/>
    </location>
</feature>
<feature type="domain" description="DUF1206" evidence="2">
    <location>
        <begin position="21"/>
        <end position="92"/>
    </location>
</feature>
<evidence type="ECO:0000259" key="2">
    <source>
        <dbReference type="Pfam" id="PF06724"/>
    </source>
</evidence>
<feature type="transmembrane region" description="Helical" evidence="1">
    <location>
        <begin position="21"/>
        <end position="42"/>
    </location>
</feature>
<keyword evidence="4" id="KW-1185">Reference proteome</keyword>
<dbReference type="Proteomes" id="UP000520767">
    <property type="component" value="Unassembled WGS sequence"/>
</dbReference>
<reference evidence="3 4" key="1">
    <citation type="submission" date="2020-08" db="EMBL/GenBank/DDBJ databases">
        <title>Genomic Encyclopedia of Type Strains, Phase III (KMG-III): the genomes of soil and plant-associated and newly described type strains.</title>
        <authorList>
            <person name="Whitman W."/>
        </authorList>
    </citation>
    <scope>NUCLEOTIDE SEQUENCE [LARGE SCALE GENOMIC DNA]</scope>
    <source>
        <strain evidence="3 4">CECT 8960</strain>
    </source>
</reference>
<feature type="domain" description="DUF1206" evidence="2">
    <location>
        <begin position="104"/>
        <end position="169"/>
    </location>
</feature>
<evidence type="ECO:0000313" key="3">
    <source>
        <dbReference type="EMBL" id="MBB4908390.1"/>
    </source>
</evidence>
<comment type="caution">
    <text evidence="3">The sequence shown here is derived from an EMBL/GenBank/DDBJ whole genome shotgun (WGS) entry which is preliminary data.</text>
</comment>
<accession>A0A7W7Q7C3</accession>
<feature type="transmembrane region" description="Helical" evidence="1">
    <location>
        <begin position="238"/>
        <end position="259"/>
    </location>
</feature>
<evidence type="ECO:0000256" key="1">
    <source>
        <dbReference type="SAM" id="Phobius"/>
    </source>
</evidence>
<protein>
    <recommendedName>
        <fullName evidence="2">DUF1206 domain-containing protein</fullName>
    </recommendedName>
</protein>
<dbReference type="RefSeq" id="WP_184812554.1">
    <property type="nucleotide sequence ID" value="NZ_JACHJQ010000005.1"/>
</dbReference>
<feature type="transmembrane region" description="Helical" evidence="1">
    <location>
        <begin position="195"/>
        <end position="218"/>
    </location>
</feature>
<sequence>MARPAHEQVTRSAPFRLVVRLGLVAYGVVHVLVAWLALQVAFGDLDGDGVGKADKTGALQSLSSNAGGDVVLWLIAVGLGVSALWQLLEAATGDRTSLRLMNLGEAVLFGYLAFSAGKLAAGSPASSTDQAQLGLVGTLLGESWGKPVVVALGVLIVVAGLFVVRHGLTKRFAEEHDLASAGRPVRTAVPRLGQVGYTALGAVYGIAGALVVAAAVQSKPEKAIGLDVALRTLAAQPYGTALLALTAAGLAAFAVFTFFDARYRRVG</sequence>
<dbReference type="AlphaFoldDB" id="A0A7W7Q7C3"/>
<gene>
    <name evidence="3" type="ORF">FHR82_004643</name>
</gene>
<dbReference type="InterPro" id="IPR009597">
    <property type="entry name" value="DUF1206"/>
</dbReference>
<keyword evidence="1" id="KW-0472">Membrane</keyword>
<proteinExistence type="predicted"/>
<dbReference type="EMBL" id="JACHJQ010000005">
    <property type="protein sequence ID" value="MBB4908390.1"/>
    <property type="molecule type" value="Genomic_DNA"/>
</dbReference>
<feature type="transmembrane region" description="Helical" evidence="1">
    <location>
        <begin position="144"/>
        <end position="164"/>
    </location>
</feature>
<name>A0A7W7Q7C3_9PSEU</name>
<organism evidence="3 4">
    <name type="scientific">Actinophytocola algeriensis</name>
    <dbReference type="NCBI Taxonomy" id="1768010"/>
    <lineage>
        <taxon>Bacteria</taxon>
        <taxon>Bacillati</taxon>
        <taxon>Actinomycetota</taxon>
        <taxon>Actinomycetes</taxon>
        <taxon>Pseudonocardiales</taxon>
        <taxon>Pseudonocardiaceae</taxon>
    </lineage>
</organism>
<feature type="domain" description="DUF1206" evidence="2">
    <location>
        <begin position="195"/>
        <end position="264"/>
    </location>
</feature>
<feature type="transmembrane region" description="Helical" evidence="1">
    <location>
        <begin position="70"/>
        <end position="88"/>
    </location>
</feature>
<evidence type="ECO:0000313" key="4">
    <source>
        <dbReference type="Proteomes" id="UP000520767"/>
    </source>
</evidence>